<dbReference type="InterPro" id="IPR036388">
    <property type="entry name" value="WH-like_DNA-bd_sf"/>
</dbReference>
<dbReference type="SUPFAM" id="SSF46785">
    <property type="entry name" value="Winged helix' DNA-binding domain"/>
    <property type="match status" value="1"/>
</dbReference>
<evidence type="ECO:0000313" key="2">
    <source>
        <dbReference type="EMBL" id="RLJ99857.1"/>
    </source>
</evidence>
<keyword evidence="3" id="KW-1185">Reference proteome</keyword>
<accession>A0A497YXR9</accession>
<dbReference type="Gene3D" id="1.10.10.10">
    <property type="entry name" value="Winged helix-like DNA-binding domain superfamily/Winged helix DNA-binding domain"/>
    <property type="match status" value="1"/>
</dbReference>
<feature type="domain" description="HTH marR-type" evidence="1">
    <location>
        <begin position="41"/>
        <end position="96"/>
    </location>
</feature>
<dbReference type="InterPro" id="IPR000835">
    <property type="entry name" value="HTH_MarR-typ"/>
</dbReference>
<dbReference type="AlphaFoldDB" id="A0A497YXR9"/>
<evidence type="ECO:0000259" key="1">
    <source>
        <dbReference type="Pfam" id="PF12802"/>
    </source>
</evidence>
<dbReference type="STRING" id="981384.GCA_000192475_03797"/>
<proteinExistence type="predicted"/>
<dbReference type="InterPro" id="IPR036390">
    <property type="entry name" value="WH_DNA-bd_sf"/>
</dbReference>
<dbReference type="Proteomes" id="UP000271700">
    <property type="component" value="Unassembled WGS sequence"/>
</dbReference>
<name>A0A497YXR9_9RHOB</name>
<dbReference type="GO" id="GO:0003700">
    <property type="term" value="F:DNA-binding transcription factor activity"/>
    <property type="evidence" value="ECO:0007669"/>
    <property type="project" value="InterPro"/>
</dbReference>
<reference evidence="2 3" key="1">
    <citation type="submission" date="2018-10" db="EMBL/GenBank/DDBJ databases">
        <title>Genomic Encyclopedia of Archaeal and Bacterial Type Strains, Phase II (KMG-II): from individual species to whole genera.</title>
        <authorList>
            <person name="Goeker M."/>
        </authorList>
    </citation>
    <scope>NUCLEOTIDE SEQUENCE [LARGE SCALE GENOMIC DNA]</scope>
    <source>
        <strain evidence="2 3">DSM 29317</strain>
    </source>
</reference>
<comment type="caution">
    <text evidence="2">The sequence shown here is derived from an EMBL/GenBank/DDBJ whole genome shotgun (WGS) entry which is preliminary data.</text>
</comment>
<gene>
    <name evidence="2" type="ORF">CLV75_3780</name>
</gene>
<dbReference type="EMBL" id="RCCT01000007">
    <property type="protein sequence ID" value="RLJ99857.1"/>
    <property type="molecule type" value="Genomic_DNA"/>
</dbReference>
<dbReference type="Pfam" id="PF12802">
    <property type="entry name" value="MarR_2"/>
    <property type="match status" value="1"/>
</dbReference>
<evidence type="ECO:0000313" key="3">
    <source>
        <dbReference type="Proteomes" id="UP000271700"/>
    </source>
</evidence>
<organism evidence="2 3">
    <name type="scientific">Ruegeria conchae</name>
    <dbReference type="NCBI Taxonomy" id="981384"/>
    <lineage>
        <taxon>Bacteria</taxon>
        <taxon>Pseudomonadati</taxon>
        <taxon>Pseudomonadota</taxon>
        <taxon>Alphaproteobacteria</taxon>
        <taxon>Rhodobacterales</taxon>
        <taxon>Roseobacteraceae</taxon>
        <taxon>Ruegeria</taxon>
    </lineage>
</organism>
<protein>
    <submittedName>
        <fullName evidence="2">MarR family protein</fullName>
    </submittedName>
</protein>
<sequence length="156" mass="17297">MCPYYSGMEHRLDQLYQAVQAARPLLRNITAAVEQGSQRKGVTVGQRALLEGLSLFPGATAPVLCAKLQLKRQYVSRILKELMSEQLIESQPNSRRAGTHCYRLSPSGDATITAIRADEMTKLSCFAQDFSASELAAYHKVQLALTRYFADLAKDT</sequence>